<proteinExistence type="predicted"/>
<reference evidence="1 2" key="1">
    <citation type="submission" date="2018-10" db="EMBL/GenBank/DDBJ databases">
        <authorList>
            <person name="Ekblom R."/>
            <person name="Jareborg N."/>
        </authorList>
    </citation>
    <scope>NUCLEOTIDE SEQUENCE [LARGE SCALE GENOMIC DNA]</scope>
    <source>
        <tissue evidence="1">Muscle</tissue>
    </source>
</reference>
<sequence length="147" mass="16173">CHLSLHRRHSPQPTRLRWGCWTPSGPEIGHRPLFGATWSPAHCPPAGQGPSQRRCGLLKVLYTKESANVSVDPRATASSPQPMVAPTSSCTFLMWKGSTSPWKATRSPIRCAPFPPRTRSCRPWRWSSPIWLQAPSTRPGPATSSAP</sequence>
<dbReference type="AlphaFoldDB" id="A0A9X9MBB0"/>
<gene>
    <name evidence="1" type="ORF">BN2614_LOCUS4</name>
</gene>
<feature type="non-terminal residue" evidence="1">
    <location>
        <position position="147"/>
    </location>
</feature>
<organism evidence="1 2">
    <name type="scientific">Gulo gulo</name>
    <name type="common">Wolverine</name>
    <name type="synonym">Gluton</name>
    <dbReference type="NCBI Taxonomy" id="48420"/>
    <lineage>
        <taxon>Eukaryota</taxon>
        <taxon>Metazoa</taxon>
        <taxon>Chordata</taxon>
        <taxon>Craniata</taxon>
        <taxon>Vertebrata</taxon>
        <taxon>Euteleostomi</taxon>
        <taxon>Mammalia</taxon>
        <taxon>Eutheria</taxon>
        <taxon>Laurasiatheria</taxon>
        <taxon>Carnivora</taxon>
        <taxon>Caniformia</taxon>
        <taxon>Musteloidea</taxon>
        <taxon>Mustelidae</taxon>
        <taxon>Guloninae</taxon>
        <taxon>Gulo</taxon>
    </lineage>
</organism>
<dbReference type="Proteomes" id="UP000269945">
    <property type="component" value="Unassembled WGS sequence"/>
</dbReference>
<dbReference type="EMBL" id="CYRY02045670">
    <property type="protein sequence ID" value="VCX41190.1"/>
    <property type="molecule type" value="Genomic_DNA"/>
</dbReference>
<evidence type="ECO:0000313" key="2">
    <source>
        <dbReference type="Proteomes" id="UP000269945"/>
    </source>
</evidence>
<protein>
    <submittedName>
        <fullName evidence="1">Uncharacterized protein</fullName>
    </submittedName>
</protein>
<keyword evidence="2" id="KW-1185">Reference proteome</keyword>
<evidence type="ECO:0000313" key="1">
    <source>
        <dbReference type="EMBL" id="VCX41190.1"/>
    </source>
</evidence>
<name>A0A9X9MBB0_GULGU</name>
<feature type="non-terminal residue" evidence="1">
    <location>
        <position position="1"/>
    </location>
</feature>
<comment type="caution">
    <text evidence="1">The sequence shown here is derived from an EMBL/GenBank/DDBJ whole genome shotgun (WGS) entry which is preliminary data.</text>
</comment>
<accession>A0A9X9MBB0</accession>